<feature type="compositionally biased region" description="Polar residues" evidence="7">
    <location>
        <begin position="1"/>
        <end position="28"/>
    </location>
</feature>
<dbReference type="FunCoup" id="A0A4Q1BVB2">
    <property type="interactions" value="465"/>
</dbReference>
<evidence type="ECO:0000256" key="4">
    <source>
        <dbReference type="ARBA" id="ARBA00022694"/>
    </source>
</evidence>
<feature type="region of interest" description="Disordered" evidence="7">
    <location>
        <begin position="1"/>
        <end position="50"/>
    </location>
</feature>
<evidence type="ECO:0000256" key="7">
    <source>
        <dbReference type="SAM" id="MobiDB-lite"/>
    </source>
</evidence>
<evidence type="ECO:0000256" key="2">
    <source>
        <dbReference type="ARBA" id="ARBA00008320"/>
    </source>
</evidence>
<dbReference type="GO" id="GO:0005634">
    <property type="term" value="C:nucleus"/>
    <property type="evidence" value="ECO:0007669"/>
    <property type="project" value="UniProtKB-SubCell"/>
</dbReference>
<feature type="compositionally biased region" description="Low complexity" evidence="7">
    <location>
        <begin position="537"/>
        <end position="547"/>
    </location>
</feature>
<dbReference type="PANTHER" id="PTHR12945">
    <property type="entry name" value="TRANSLATION INITIATION FACTOR EIF3-RELATED"/>
    <property type="match status" value="1"/>
</dbReference>
<comment type="caution">
    <text evidence="8">The sequence shown here is derived from an EMBL/GenBank/DDBJ whole genome shotgun (WGS) entry which is preliminary data.</text>
</comment>
<feature type="region of interest" description="Disordered" evidence="7">
    <location>
        <begin position="120"/>
        <end position="156"/>
    </location>
</feature>
<name>A0A4Q1BVB2_TREME</name>
<evidence type="ECO:0000256" key="6">
    <source>
        <dbReference type="ARBA" id="ARBA00032319"/>
    </source>
</evidence>
<feature type="region of interest" description="Disordered" evidence="7">
    <location>
        <begin position="501"/>
        <end position="547"/>
    </location>
</feature>
<feature type="compositionally biased region" description="Low complexity" evidence="7">
    <location>
        <begin position="519"/>
        <end position="528"/>
    </location>
</feature>
<evidence type="ECO:0000256" key="1">
    <source>
        <dbReference type="ARBA" id="ARBA00004123"/>
    </source>
</evidence>
<keyword evidence="4" id="KW-0819">tRNA processing</keyword>
<dbReference type="Pfam" id="PF04189">
    <property type="entry name" value="Gcd10p"/>
    <property type="match status" value="1"/>
</dbReference>
<dbReference type="STRING" id="5217.A0A4Q1BVB2"/>
<dbReference type="GO" id="GO:0031515">
    <property type="term" value="C:tRNA (m1A) methyltransferase complex"/>
    <property type="evidence" value="ECO:0007669"/>
    <property type="project" value="InterPro"/>
</dbReference>
<dbReference type="GO" id="GO:0030488">
    <property type="term" value="P:tRNA methylation"/>
    <property type="evidence" value="ECO:0007669"/>
    <property type="project" value="InterPro"/>
</dbReference>
<dbReference type="Proteomes" id="UP000289152">
    <property type="component" value="Unassembled WGS sequence"/>
</dbReference>
<comment type="subcellular location">
    <subcellularLocation>
        <location evidence="1">Nucleus</location>
    </subcellularLocation>
</comment>
<evidence type="ECO:0000313" key="8">
    <source>
        <dbReference type="EMBL" id="RXK41998.1"/>
    </source>
</evidence>
<dbReference type="AlphaFoldDB" id="A0A4Q1BVB2"/>
<keyword evidence="5" id="KW-0539">Nucleus</keyword>
<evidence type="ECO:0000256" key="5">
    <source>
        <dbReference type="ARBA" id="ARBA00023242"/>
    </source>
</evidence>
<reference evidence="8 9" key="1">
    <citation type="submission" date="2016-06" db="EMBL/GenBank/DDBJ databases">
        <title>Evolution of pathogenesis and genome organization in the Tremellales.</title>
        <authorList>
            <person name="Cuomo C."/>
            <person name="Litvintseva A."/>
            <person name="Heitman J."/>
            <person name="Chen Y."/>
            <person name="Sun S."/>
            <person name="Springer D."/>
            <person name="Dromer F."/>
            <person name="Young S."/>
            <person name="Zeng Q."/>
            <person name="Chapman S."/>
            <person name="Gujja S."/>
            <person name="Saif S."/>
            <person name="Birren B."/>
        </authorList>
    </citation>
    <scope>NUCLEOTIDE SEQUENCE [LARGE SCALE GENOMIC DNA]</scope>
    <source>
        <strain evidence="8 9">ATCC 28783</strain>
    </source>
</reference>
<dbReference type="PANTHER" id="PTHR12945:SF0">
    <property type="entry name" value="TRNA (ADENINE(58)-N(1))-METHYLTRANSFERASE NON-CATALYTIC SUBUNIT TRM6"/>
    <property type="match status" value="1"/>
</dbReference>
<proteinExistence type="inferred from homology"/>
<evidence type="ECO:0000256" key="3">
    <source>
        <dbReference type="ARBA" id="ARBA00021704"/>
    </source>
</evidence>
<comment type="similarity">
    <text evidence="2">Belongs to the TRM6/GCD10 family.</text>
</comment>
<accession>A0A4Q1BVB2</accession>
<keyword evidence="9" id="KW-1185">Reference proteome</keyword>
<organism evidence="8 9">
    <name type="scientific">Tremella mesenterica</name>
    <name type="common">Jelly fungus</name>
    <dbReference type="NCBI Taxonomy" id="5217"/>
    <lineage>
        <taxon>Eukaryota</taxon>
        <taxon>Fungi</taxon>
        <taxon>Dikarya</taxon>
        <taxon>Basidiomycota</taxon>
        <taxon>Agaricomycotina</taxon>
        <taxon>Tremellomycetes</taxon>
        <taxon>Tremellales</taxon>
        <taxon>Tremellaceae</taxon>
        <taxon>Tremella</taxon>
    </lineage>
</organism>
<sequence length="547" mass="61569">MSTEINDLSSIPLTTTPPQEQATDSTNDADPPSSSKRPRQPSSPPSEPLSTLLQRRVTTIKEGDNVLLRLPSDTVKAVVASHEGLLQLGKFGAIPASQLLGLHYDITYEIVAGGPGEIEQNGISQKEDLVNDEGVGKKKKKKDKRKGKDMDVGTHPGWNNILRPLKEKRLVEAVLDDVRETNQFIDDTEEARQALLSQEEILDLRSQGISAEEMIQRQISRHERFELKTDFSKEKWRRRKEKKYLQTVIPIAPTIQNMLQHYATRAPQSILYLRDDTMSQMLVLANIRPGGKYLVVDDTGGLVTAAVIDRMGGEGRIMLFNENDSPPAWGILGIMNFGQRELECVKWLNWMEMDEEYERPPPPEENGAPVSLQKSQTKMRRHLNQVAELNATRDELYMGNWDGLILATELSPISIISRLIPYLGGSAPIVVYSPYLQILAEVLHWSKKDPRFLNATLTESWSRTYQVLPGRTHPLMTTSATGGYIYHALRIHPSAFEPMSKRIDKKRKKRPEGTTMDTEVVSSEIISSRVEEEVGESAENISQSLKD</sequence>
<dbReference type="InParanoid" id="A0A4Q1BVB2"/>
<evidence type="ECO:0000313" key="9">
    <source>
        <dbReference type="Proteomes" id="UP000289152"/>
    </source>
</evidence>
<gene>
    <name evidence="8" type="ORF">M231_00719</name>
</gene>
<dbReference type="OrthoDB" id="10254665at2759"/>
<protein>
    <recommendedName>
        <fullName evidence="3">tRNA (adenine(58)-N(1))-methyltransferase non-catalytic subunit TRM6</fullName>
    </recommendedName>
    <alternativeName>
        <fullName evidence="6">tRNA(m1A58)-methyltransferase subunit TRM6</fullName>
    </alternativeName>
</protein>
<dbReference type="InterPro" id="IPR017423">
    <property type="entry name" value="TRM6"/>
</dbReference>
<dbReference type="EMBL" id="SDIL01000004">
    <property type="protein sequence ID" value="RXK41998.1"/>
    <property type="molecule type" value="Genomic_DNA"/>
</dbReference>